<evidence type="ECO:0000256" key="6">
    <source>
        <dbReference type="ARBA" id="ARBA00022630"/>
    </source>
</evidence>
<accession>A0ABW6UYM2</accession>
<dbReference type="GO" id="GO:0004148">
    <property type="term" value="F:dihydrolipoyl dehydrogenase (NADH) activity"/>
    <property type="evidence" value="ECO:0007669"/>
    <property type="project" value="UniProtKB-EC"/>
</dbReference>
<comment type="miscellaneous">
    <text evidence="13">The active site is a redox-active disulfide bond.</text>
</comment>
<evidence type="ECO:0000256" key="11">
    <source>
        <dbReference type="ARBA" id="ARBA00023284"/>
    </source>
</evidence>
<gene>
    <name evidence="16" type="primary">lpdA</name>
    <name evidence="16" type="ORF">ACFY05_04810</name>
</gene>
<dbReference type="InterPro" id="IPR012999">
    <property type="entry name" value="Pyr_OxRdtase_I_AS"/>
</dbReference>
<feature type="domain" description="Pyridine nucleotide-disulphide oxidoreductase dimerisation" evidence="14">
    <location>
        <begin position="340"/>
        <end position="446"/>
    </location>
</feature>
<dbReference type="SUPFAM" id="SSF55424">
    <property type="entry name" value="FAD/NAD-linked reductases, dimerisation (C-terminal) domain"/>
    <property type="match status" value="1"/>
</dbReference>
<keyword evidence="5" id="KW-0963">Cytoplasm</keyword>
<comment type="similarity">
    <text evidence="2 13">Belongs to the class-I pyridine nucleotide-disulfide oxidoreductase family.</text>
</comment>
<dbReference type="Proteomes" id="UP001602119">
    <property type="component" value="Unassembled WGS sequence"/>
</dbReference>
<dbReference type="PROSITE" id="PS00076">
    <property type="entry name" value="PYRIDINE_REDOX_1"/>
    <property type="match status" value="1"/>
</dbReference>
<dbReference type="Pfam" id="PF07992">
    <property type="entry name" value="Pyr_redox_2"/>
    <property type="match status" value="1"/>
</dbReference>
<dbReference type="RefSeq" id="WP_066936234.1">
    <property type="nucleotide sequence ID" value="NZ_BBYK01000040.1"/>
</dbReference>
<keyword evidence="17" id="KW-1185">Reference proteome</keyword>
<dbReference type="Gene3D" id="3.30.390.30">
    <property type="match status" value="1"/>
</dbReference>
<name>A0ABW6UYM2_MICFU</name>
<keyword evidence="10" id="KW-1015">Disulfide bond</keyword>
<evidence type="ECO:0000256" key="8">
    <source>
        <dbReference type="ARBA" id="ARBA00023002"/>
    </source>
</evidence>
<dbReference type="PRINTS" id="PR00368">
    <property type="entry name" value="FADPNR"/>
</dbReference>
<sequence>MADGSGPYDIVVLGGGSGGYACALRAAELGMNVVLIEKDKVGGTCLHRGCIPTKALLHAAELADQTRESEAFGVRARLDGIDVPGVHAYKDKVISGLYKGLAGLIKSKKITVVEGEGRLAGPGRVVVGDQVIEGRNVVLATGSVPKSLPGLEIDGDKVISSDHALVLDRVPSSVVILGGGVIGVEFASVWRSFGAEVTIVEALPHLLPLEDESNSKLLERAFRRRGIKYELGVRFESVKTTDTGVVVTLENGKTLDAELMLVAVGRGPVSAGLGFEEAGVTVDRGYVKVDEYCQTGVPGVYAVGDLIPTLQLAHVGFAEGILVAEHIAGLNPVAIDYDGVPRITYSEPEVASVGISTAVARERGHDVVELSYNLAGNGKSKILQTQGEVKVVAERDGRVLGVHMVGSRVGELVAEAQLIYNWEATPGDVAQLIHPHPTQSEALGEAMLALAGKPLHVHN</sequence>
<evidence type="ECO:0000256" key="12">
    <source>
        <dbReference type="ARBA" id="ARBA00049187"/>
    </source>
</evidence>
<reference evidence="16 17" key="1">
    <citation type="submission" date="2024-10" db="EMBL/GenBank/DDBJ databases">
        <title>The Natural Products Discovery Center: Release of the First 8490 Sequenced Strains for Exploring Actinobacteria Biosynthetic Diversity.</title>
        <authorList>
            <person name="Kalkreuter E."/>
            <person name="Kautsar S.A."/>
            <person name="Yang D."/>
            <person name="Bader C.D."/>
            <person name="Teijaro C.N."/>
            <person name="Fluegel L."/>
            <person name="Davis C.M."/>
            <person name="Simpson J.R."/>
            <person name="Lauterbach L."/>
            <person name="Steele A.D."/>
            <person name="Gui C."/>
            <person name="Meng S."/>
            <person name="Li G."/>
            <person name="Viehrig K."/>
            <person name="Ye F."/>
            <person name="Su P."/>
            <person name="Kiefer A.F."/>
            <person name="Nichols A."/>
            <person name="Cepeda A.J."/>
            <person name="Yan W."/>
            <person name="Fan B."/>
            <person name="Jiang Y."/>
            <person name="Adhikari A."/>
            <person name="Zheng C.-J."/>
            <person name="Schuster L."/>
            <person name="Cowan T.M."/>
            <person name="Smanski M.J."/>
            <person name="Chevrette M.G."/>
            <person name="De Carvalho L.P.S."/>
            <person name="Shen B."/>
        </authorList>
    </citation>
    <scope>NUCLEOTIDE SEQUENCE [LARGE SCALE GENOMIC DNA]</scope>
    <source>
        <strain evidence="16 17">NPDC001281</strain>
    </source>
</reference>
<evidence type="ECO:0000313" key="17">
    <source>
        <dbReference type="Proteomes" id="UP001602119"/>
    </source>
</evidence>
<dbReference type="InterPro" id="IPR001100">
    <property type="entry name" value="Pyr_nuc-diS_OxRdtase"/>
</dbReference>
<dbReference type="InterPro" id="IPR016156">
    <property type="entry name" value="FAD/NAD-linked_Rdtase_dimer_sf"/>
</dbReference>
<keyword evidence="6 13" id="KW-0285">Flavoprotein</keyword>
<evidence type="ECO:0000256" key="3">
    <source>
        <dbReference type="ARBA" id="ARBA00012608"/>
    </source>
</evidence>
<comment type="caution">
    <text evidence="16">The sequence shown here is derived from an EMBL/GenBank/DDBJ whole genome shotgun (WGS) entry which is preliminary data.</text>
</comment>
<proteinExistence type="inferred from homology"/>
<comment type="subcellular location">
    <subcellularLocation>
        <location evidence="1">Cytoplasm</location>
    </subcellularLocation>
</comment>
<dbReference type="InterPro" id="IPR004099">
    <property type="entry name" value="Pyr_nucl-diS_OxRdtase_dimer"/>
</dbReference>
<feature type="domain" description="FAD/NAD(P)-binding" evidence="15">
    <location>
        <begin position="8"/>
        <end position="320"/>
    </location>
</feature>
<dbReference type="EC" id="1.8.1.4" evidence="3 13"/>
<organism evidence="16 17">
    <name type="scientific">Microtetraspora fusca</name>
    <dbReference type="NCBI Taxonomy" id="1997"/>
    <lineage>
        <taxon>Bacteria</taxon>
        <taxon>Bacillati</taxon>
        <taxon>Actinomycetota</taxon>
        <taxon>Actinomycetes</taxon>
        <taxon>Streptosporangiales</taxon>
        <taxon>Streptosporangiaceae</taxon>
        <taxon>Microtetraspora</taxon>
    </lineage>
</organism>
<protein>
    <recommendedName>
        <fullName evidence="4 13">Dihydrolipoyl dehydrogenase</fullName>
        <ecNumber evidence="3 13">1.8.1.4</ecNumber>
    </recommendedName>
</protein>
<evidence type="ECO:0000256" key="9">
    <source>
        <dbReference type="ARBA" id="ARBA00023027"/>
    </source>
</evidence>
<dbReference type="SUPFAM" id="SSF51905">
    <property type="entry name" value="FAD/NAD(P)-binding domain"/>
    <property type="match status" value="1"/>
</dbReference>
<keyword evidence="8 13" id="KW-0560">Oxidoreductase</keyword>
<evidence type="ECO:0000259" key="14">
    <source>
        <dbReference type="Pfam" id="PF02852"/>
    </source>
</evidence>
<dbReference type="InterPro" id="IPR023753">
    <property type="entry name" value="FAD/NAD-binding_dom"/>
</dbReference>
<dbReference type="InterPro" id="IPR006258">
    <property type="entry name" value="Lipoamide_DH"/>
</dbReference>
<evidence type="ECO:0000256" key="2">
    <source>
        <dbReference type="ARBA" id="ARBA00007532"/>
    </source>
</evidence>
<keyword evidence="11 13" id="KW-0676">Redox-active center</keyword>
<dbReference type="PIRSF" id="PIRSF000350">
    <property type="entry name" value="Mercury_reductase_MerA"/>
    <property type="match status" value="1"/>
</dbReference>
<dbReference type="InterPro" id="IPR050151">
    <property type="entry name" value="Class-I_Pyr_Nuc-Dis_Oxidored"/>
</dbReference>
<dbReference type="InterPro" id="IPR036188">
    <property type="entry name" value="FAD/NAD-bd_sf"/>
</dbReference>
<evidence type="ECO:0000256" key="5">
    <source>
        <dbReference type="ARBA" id="ARBA00022490"/>
    </source>
</evidence>
<evidence type="ECO:0000313" key="16">
    <source>
        <dbReference type="EMBL" id="MFF4772159.1"/>
    </source>
</evidence>
<dbReference type="PANTHER" id="PTHR22912">
    <property type="entry name" value="DISULFIDE OXIDOREDUCTASE"/>
    <property type="match status" value="1"/>
</dbReference>
<keyword evidence="7 13" id="KW-0274">FAD</keyword>
<dbReference type="NCBIfam" id="TIGR01350">
    <property type="entry name" value="lipoamide_DH"/>
    <property type="match status" value="1"/>
</dbReference>
<dbReference type="EMBL" id="JBIAXI010000003">
    <property type="protein sequence ID" value="MFF4772159.1"/>
    <property type="molecule type" value="Genomic_DNA"/>
</dbReference>
<evidence type="ECO:0000256" key="7">
    <source>
        <dbReference type="ARBA" id="ARBA00022827"/>
    </source>
</evidence>
<dbReference type="PANTHER" id="PTHR22912:SF217">
    <property type="entry name" value="DIHYDROLIPOYL DEHYDROGENASE"/>
    <property type="match status" value="1"/>
</dbReference>
<evidence type="ECO:0000256" key="1">
    <source>
        <dbReference type="ARBA" id="ARBA00004496"/>
    </source>
</evidence>
<dbReference type="Gene3D" id="3.50.50.60">
    <property type="entry name" value="FAD/NAD(P)-binding domain"/>
    <property type="match status" value="2"/>
</dbReference>
<keyword evidence="9 13" id="KW-0520">NAD</keyword>
<evidence type="ECO:0000256" key="4">
    <source>
        <dbReference type="ARBA" id="ARBA00016961"/>
    </source>
</evidence>
<dbReference type="Pfam" id="PF02852">
    <property type="entry name" value="Pyr_redox_dim"/>
    <property type="match status" value="1"/>
</dbReference>
<evidence type="ECO:0000256" key="13">
    <source>
        <dbReference type="RuleBase" id="RU003692"/>
    </source>
</evidence>
<evidence type="ECO:0000259" key="15">
    <source>
        <dbReference type="Pfam" id="PF07992"/>
    </source>
</evidence>
<evidence type="ECO:0000256" key="10">
    <source>
        <dbReference type="ARBA" id="ARBA00023157"/>
    </source>
</evidence>
<comment type="cofactor">
    <cofactor evidence="13">
        <name>FAD</name>
        <dbReference type="ChEBI" id="CHEBI:57692"/>
    </cofactor>
    <text evidence="13">Binds 1 FAD per subunit.</text>
</comment>
<dbReference type="PRINTS" id="PR00411">
    <property type="entry name" value="PNDRDTASEI"/>
</dbReference>
<comment type="catalytic activity">
    <reaction evidence="12 13">
        <text>N(6)-[(R)-dihydrolipoyl]-L-lysyl-[protein] + NAD(+) = N(6)-[(R)-lipoyl]-L-lysyl-[protein] + NADH + H(+)</text>
        <dbReference type="Rhea" id="RHEA:15045"/>
        <dbReference type="Rhea" id="RHEA-COMP:10474"/>
        <dbReference type="Rhea" id="RHEA-COMP:10475"/>
        <dbReference type="ChEBI" id="CHEBI:15378"/>
        <dbReference type="ChEBI" id="CHEBI:57540"/>
        <dbReference type="ChEBI" id="CHEBI:57945"/>
        <dbReference type="ChEBI" id="CHEBI:83099"/>
        <dbReference type="ChEBI" id="CHEBI:83100"/>
        <dbReference type="EC" id="1.8.1.4"/>
    </reaction>
</comment>